<dbReference type="SMART" id="SM00356">
    <property type="entry name" value="ZnF_C3H1"/>
    <property type="match status" value="5"/>
</dbReference>
<feature type="domain" description="C3H1-type" evidence="7">
    <location>
        <begin position="296"/>
        <end position="324"/>
    </location>
</feature>
<evidence type="ECO:0000256" key="5">
    <source>
        <dbReference type="PROSITE-ProRule" id="PRU00723"/>
    </source>
</evidence>
<keyword evidence="3 5" id="KW-0862">Zinc</keyword>
<dbReference type="PANTHER" id="PTHR12506">
    <property type="entry name" value="PROTEIN PHOSPHATASE RELATED"/>
    <property type="match status" value="1"/>
</dbReference>
<feature type="zinc finger region" description="C3H1-type" evidence="5">
    <location>
        <begin position="41"/>
        <end position="69"/>
    </location>
</feature>
<feature type="compositionally biased region" description="Polar residues" evidence="6">
    <location>
        <begin position="412"/>
        <end position="423"/>
    </location>
</feature>
<sequence length="471" mass="50996">MERGPESYPEPEWTAPGPETGLEEPVWRLGLGNGPESYPERPDEVDCVYYLRTGFCGYDSRCRFNHPRDRAAMVMRAGRGDVGEYPERVDQPVCQYYMRTGTCRFGSYCKYHHPKEGGGSSIHVPLNYYGYPLRPGEKECSYYVKTERCKFGATCKFHHPAPPAVQVPTLSPAPQVPSVPISVHAHTLYSTVQSPSGPSSQQYGIVMARPPLMPGSYVQGPYGPLLLFPGMVPFPSWNTYPGPVTSGTQPAVGSSSIFRVKPLSPSAPAYTGSFQPVPYSVGPSSSNLEEQQFPERPGQPECQYYMKMGDCKYGSSCRYHHPPEVIAPKGDVLLSPLGLPLRPGEPTCTHFSQRGVCKFGPACKFDHPKEKLSYNPSTSSLSDMPVPHPVVSRTGTLPPSSSSLNLRPELKSGSSKDPSPTIMSSSASSSSETVGLVFPEGAVVHHSSIQQSSQSAAPPTGSGSTKAHTSS</sequence>
<dbReference type="PROSITE" id="PS50103">
    <property type="entry name" value="ZF_C3H1"/>
    <property type="match status" value="5"/>
</dbReference>
<feature type="domain" description="C3H1-type" evidence="7">
    <location>
        <begin position="134"/>
        <end position="162"/>
    </location>
</feature>
<keyword evidence="1 5" id="KW-0479">Metal-binding</keyword>
<dbReference type="AlphaFoldDB" id="A0A6A2XQ17"/>
<proteinExistence type="predicted"/>
<comment type="caution">
    <text evidence="8">The sequence shown here is derived from an EMBL/GenBank/DDBJ whole genome shotgun (WGS) entry which is preliminary data.</text>
</comment>
<evidence type="ECO:0000256" key="3">
    <source>
        <dbReference type="ARBA" id="ARBA00022833"/>
    </source>
</evidence>
<dbReference type="SUPFAM" id="SSF90229">
    <property type="entry name" value="CCCH zinc finger"/>
    <property type="match status" value="5"/>
</dbReference>
<dbReference type="InterPro" id="IPR000571">
    <property type="entry name" value="Znf_CCCH"/>
</dbReference>
<protein>
    <submittedName>
        <fullName evidence="8">Zinc finger CCCH domain-containing protein 58</fullName>
    </submittedName>
</protein>
<feature type="domain" description="C3H1-type" evidence="7">
    <location>
        <begin position="342"/>
        <end position="370"/>
    </location>
</feature>
<feature type="domain" description="C3H1-type" evidence="7">
    <location>
        <begin position="88"/>
        <end position="116"/>
    </location>
</feature>
<feature type="zinc finger region" description="C3H1-type" evidence="5">
    <location>
        <begin position="342"/>
        <end position="370"/>
    </location>
</feature>
<dbReference type="GO" id="GO:0008270">
    <property type="term" value="F:zinc ion binding"/>
    <property type="evidence" value="ECO:0007669"/>
    <property type="project" value="UniProtKB-KW"/>
</dbReference>
<feature type="region of interest" description="Disordered" evidence="6">
    <location>
        <begin position="370"/>
        <end position="471"/>
    </location>
</feature>
<evidence type="ECO:0000313" key="9">
    <source>
        <dbReference type="Proteomes" id="UP000436088"/>
    </source>
</evidence>
<accession>A0A6A2XQ17</accession>
<dbReference type="Proteomes" id="UP000436088">
    <property type="component" value="Unassembled WGS sequence"/>
</dbReference>
<feature type="zinc finger region" description="C3H1-type" evidence="5">
    <location>
        <begin position="296"/>
        <end position="324"/>
    </location>
</feature>
<reference evidence="8" key="1">
    <citation type="submission" date="2019-09" db="EMBL/GenBank/DDBJ databases">
        <title>Draft genome information of white flower Hibiscus syriacus.</title>
        <authorList>
            <person name="Kim Y.-M."/>
        </authorList>
    </citation>
    <scope>NUCLEOTIDE SEQUENCE [LARGE SCALE GENOMIC DNA]</scope>
    <source>
        <strain evidence="8">YM2019G1</strain>
    </source>
</reference>
<keyword evidence="2 5" id="KW-0863">Zinc-finger</keyword>
<dbReference type="InterPro" id="IPR050974">
    <property type="entry name" value="Plant_ZF_CCCH"/>
</dbReference>
<organism evidence="8 9">
    <name type="scientific">Hibiscus syriacus</name>
    <name type="common">Rose of Sharon</name>
    <dbReference type="NCBI Taxonomy" id="106335"/>
    <lineage>
        <taxon>Eukaryota</taxon>
        <taxon>Viridiplantae</taxon>
        <taxon>Streptophyta</taxon>
        <taxon>Embryophyta</taxon>
        <taxon>Tracheophyta</taxon>
        <taxon>Spermatophyta</taxon>
        <taxon>Magnoliopsida</taxon>
        <taxon>eudicotyledons</taxon>
        <taxon>Gunneridae</taxon>
        <taxon>Pentapetalae</taxon>
        <taxon>rosids</taxon>
        <taxon>malvids</taxon>
        <taxon>Malvales</taxon>
        <taxon>Malvaceae</taxon>
        <taxon>Malvoideae</taxon>
        <taxon>Hibiscus</taxon>
    </lineage>
</organism>
<feature type="domain" description="C3H1-type" evidence="7">
    <location>
        <begin position="41"/>
        <end position="69"/>
    </location>
</feature>
<feature type="compositionally biased region" description="Low complexity" evidence="6">
    <location>
        <begin position="447"/>
        <end position="464"/>
    </location>
</feature>
<feature type="zinc finger region" description="C3H1-type" evidence="5">
    <location>
        <begin position="88"/>
        <end position="116"/>
    </location>
</feature>
<feature type="region of interest" description="Disordered" evidence="6">
    <location>
        <begin position="1"/>
        <end position="24"/>
    </location>
</feature>
<gene>
    <name evidence="8" type="ORF">F3Y22_tig00111504pilonHSYRG00033</name>
</gene>
<dbReference type="PANTHER" id="PTHR12506:SF41">
    <property type="entry name" value="ZINC FINGER CCCH DOMAIN-CONTAINING PROTEIN 58"/>
    <property type="match status" value="1"/>
</dbReference>
<dbReference type="GO" id="GO:0003729">
    <property type="term" value="F:mRNA binding"/>
    <property type="evidence" value="ECO:0007669"/>
    <property type="project" value="TreeGrafter"/>
</dbReference>
<dbReference type="GO" id="GO:0003677">
    <property type="term" value="F:DNA binding"/>
    <property type="evidence" value="ECO:0007669"/>
    <property type="project" value="UniProtKB-KW"/>
</dbReference>
<evidence type="ECO:0000256" key="6">
    <source>
        <dbReference type="SAM" id="MobiDB-lite"/>
    </source>
</evidence>
<evidence type="ECO:0000259" key="7">
    <source>
        <dbReference type="PROSITE" id="PS50103"/>
    </source>
</evidence>
<dbReference type="OrthoDB" id="411372at2759"/>
<dbReference type="Pfam" id="PF00642">
    <property type="entry name" value="zf-CCCH"/>
    <property type="match status" value="5"/>
</dbReference>
<dbReference type="EMBL" id="VEPZ02001356">
    <property type="protein sequence ID" value="KAE8677622.1"/>
    <property type="molecule type" value="Genomic_DNA"/>
</dbReference>
<dbReference type="Gene3D" id="2.30.30.1190">
    <property type="match status" value="1"/>
</dbReference>
<feature type="compositionally biased region" description="Low complexity" evidence="6">
    <location>
        <begin position="397"/>
        <end position="407"/>
    </location>
</feature>
<evidence type="ECO:0000313" key="8">
    <source>
        <dbReference type="EMBL" id="KAE8677622.1"/>
    </source>
</evidence>
<dbReference type="InterPro" id="IPR036855">
    <property type="entry name" value="Znf_CCCH_sf"/>
</dbReference>
<dbReference type="Gene3D" id="4.10.1000.10">
    <property type="entry name" value="Zinc finger, CCCH-type"/>
    <property type="match status" value="2"/>
</dbReference>
<keyword evidence="4" id="KW-0238">DNA-binding</keyword>
<evidence type="ECO:0000256" key="4">
    <source>
        <dbReference type="ARBA" id="ARBA00023125"/>
    </source>
</evidence>
<keyword evidence="9" id="KW-1185">Reference proteome</keyword>
<feature type="zinc finger region" description="C3H1-type" evidence="5">
    <location>
        <begin position="134"/>
        <end position="162"/>
    </location>
</feature>
<evidence type="ECO:0000256" key="2">
    <source>
        <dbReference type="ARBA" id="ARBA00022771"/>
    </source>
</evidence>
<name>A0A6A2XQ17_HIBSY</name>
<evidence type="ECO:0000256" key="1">
    <source>
        <dbReference type="ARBA" id="ARBA00022723"/>
    </source>
</evidence>